<dbReference type="Proteomes" id="UP000002571">
    <property type="component" value="Chromosome 1"/>
</dbReference>
<proteinExistence type="predicted"/>
<name>A0ACA6QQU5_VIBAE</name>
<evidence type="ECO:0000313" key="1">
    <source>
        <dbReference type="EMBL" id="ACY52638.1"/>
    </source>
</evidence>
<reference evidence="1" key="1">
    <citation type="submission" date="2009-10" db="EMBL/GenBank/DDBJ databases">
        <authorList>
            <consortium name="Los Alamos National Laboratory (LANL)"/>
            <consortium name="National Microbial Pathogen Data Resource (NMPDR)"/>
            <person name="Munk A.C."/>
            <person name="Tapia R."/>
            <person name="Green L."/>
            <person name="Rogers Y."/>
            <person name="Detter J.C."/>
            <person name="Bruce D."/>
            <person name="Brettin T.S."/>
            <person name="Colwell R."/>
            <person name="Huq A."/>
            <person name="Grim C.J."/>
            <person name="Hasan N.A."/>
            <person name="Vonstein V."/>
            <person name="Bartels D."/>
        </authorList>
    </citation>
    <scope>NUCLEOTIDE SEQUENCE</scope>
    <source>
        <strain evidence="1">EX25</strain>
    </source>
</reference>
<gene>
    <name evidence="1" type="ordered locus">VEA_004480</name>
</gene>
<protein>
    <submittedName>
        <fullName evidence="1">Uncharacterized protein</fullName>
    </submittedName>
</protein>
<keyword evidence="2" id="KW-1185">Reference proteome</keyword>
<organism evidence="1 2">
    <name type="scientific">Vibrio antiquarius (strain Ex25)</name>
    <dbReference type="NCBI Taxonomy" id="150340"/>
    <lineage>
        <taxon>Bacteria</taxon>
        <taxon>Pseudomonadati</taxon>
        <taxon>Pseudomonadota</taxon>
        <taxon>Gammaproteobacteria</taxon>
        <taxon>Vibrionales</taxon>
        <taxon>Vibrionaceae</taxon>
        <taxon>Vibrio</taxon>
        <taxon>Vibrio diabolicus subgroup</taxon>
    </lineage>
</organism>
<sequence>MILIEKILALTFVVFLSVLVLFLGVTVKSVPVFVLANVCVKNS</sequence>
<dbReference type="EMBL" id="CP001805">
    <property type="protein sequence ID" value="ACY52638.1"/>
    <property type="molecule type" value="Genomic_DNA"/>
</dbReference>
<accession>A0ACA6QQU5</accession>
<evidence type="ECO:0000313" key="2">
    <source>
        <dbReference type="Proteomes" id="UP000002571"/>
    </source>
</evidence>